<reference evidence="4 5" key="1">
    <citation type="submission" date="2018-01" db="EMBL/GenBank/DDBJ databases">
        <title>The whole genome sequencing and assembly of Paenibacillus chitinolyticus KCCM 41400 strain.</title>
        <authorList>
            <person name="Kim J.-Y."/>
            <person name="Park M.-K."/>
            <person name="Lee Y.-J."/>
            <person name="Yi H."/>
            <person name="Bahn Y.-S."/>
            <person name="Kim J.F."/>
            <person name="Lee D.-W."/>
        </authorList>
    </citation>
    <scope>NUCLEOTIDE SEQUENCE [LARGE SCALE GENOMIC DNA]</scope>
    <source>
        <strain evidence="4 5">KCCM 41400</strain>
    </source>
</reference>
<dbReference type="Pfam" id="PF00582">
    <property type="entry name" value="Usp"/>
    <property type="match status" value="1"/>
</dbReference>
<evidence type="ECO:0000256" key="1">
    <source>
        <dbReference type="ARBA" id="ARBA00008791"/>
    </source>
</evidence>
<dbReference type="GeneID" id="95377268"/>
<evidence type="ECO:0000259" key="2">
    <source>
        <dbReference type="Pfam" id="PF00582"/>
    </source>
</evidence>
<dbReference type="Proteomes" id="UP000288943">
    <property type="component" value="Chromosome"/>
</dbReference>
<comment type="similarity">
    <text evidence="1">Belongs to the universal stress protein A family.</text>
</comment>
<evidence type="ECO:0000313" key="6">
    <source>
        <dbReference type="Proteomes" id="UP001527202"/>
    </source>
</evidence>
<evidence type="ECO:0000313" key="5">
    <source>
        <dbReference type="Proteomes" id="UP000288943"/>
    </source>
</evidence>
<gene>
    <name evidence="3" type="ORF">M5X16_09135</name>
    <name evidence="4" type="ORF">PC41400_20975</name>
</gene>
<organism evidence="4 5">
    <name type="scientific">Paenibacillus chitinolyticus</name>
    <dbReference type="NCBI Taxonomy" id="79263"/>
    <lineage>
        <taxon>Bacteria</taxon>
        <taxon>Bacillati</taxon>
        <taxon>Bacillota</taxon>
        <taxon>Bacilli</taxon>
        <taxon>Bacillales</taxon>
        <taxon>Paenibacillaceae</taxon>
        <taxon>Paenibacillus</taxon>
    </lineage>
</organism>
<proteinExistence type="inferred from homology"/>
<dbReference type="OrthoDB" id="9777884at2"/>
<evidence type="ECO:0000313" key="4">
    <source>
        <dbReference type="EMBL" id="QAV19998.1"/>
    </source>
</evidence>
<dbReference type="InterPro" id="IPR006015">
    <property type="entry name" value="Universal_stress_UspA"/>
</dbReference>
<reference evidence="3 6" key="2">
    <citation type="submission" date="2022-05" db="EMBL/GenBank/DDBJ databases">
        <title>Genome Sequencing of Bee-Associated Microbes.</title>
        <authorList>
            <person name="Dunlap C."/>
        </authorList>
    </citation>
    <scope>NUCLEOTIDE SEQUENCE [LARGE SCALE GENOMIC DNA]</scope>
    <source>
        <strain evidence="3 6">NRRL B-23120</strain>
    </source>
</reference>
<name>A0A410WZX8_9BACL</name>
<dbReference type="SUPFAM" id="SSF52402">
    <property type="entry name" value="Adenine nucleotide alpha hydrolases-like"/>
    <property type="match status" value="1"/>
</dbReference>
<dbReference type="InterPro" id="IPR006016">
    <property type="entry name" value="UspA"/>
</dbReference>
<dbReference type="Proteomes" id="UP001527202">
    <property type="component" value="Unassembled WGS sequence"/>
</dbReference>
<dbReference type="RefSeq" id="WP_009672820.1">
    <property type="nucleotide sequence ID" value="NZ_CP026520.1"/>
</dbReference>
<sequence length="144" mass="15529">MQFLNILVAYDGSEVSKKALEKAVGLAKSNPSAKLEVVHVANMPNLVVGEALISTPAGMSGEYYELAEQIKDDAKQRLVSLSQPAEVYLLNGNPGRAILEHAERTGRDLIVIGSRGLSGVREWVLGSVSHYVVQHAQIPVLVIK</sequence>
<dbReference type="EMBL" id="JAMDMJ010000009">
    <property type="protein sequence ID" value="MCY9595937.1"/>
    <property type="molecule type" value="Genomic_DNA"/>
</dbReference>
<dbReference type="PRINTS" id="PR01438">
    <property type="entry name" value="UNVRSLSTRESS"/>
</dbReference>
<dbReference type="AlphaFoldDB" id="A0A410WZX8"/>
<evidence type="ECO:0000313" key="3">
    <source>
        <dbReference type="EMBL" id="MCY9595937.1"/>
    </source>
</evidence>
<dbReference type="PANTHER" id="PTHR46268">
    <property type="entry name" value="STRESS RESPONSE PROTEIN NHAX"/>
    <property type="match status" value="1"/>
</dbReference>
<dbReference type="InterPro" id="IPR014729">
    <property type="entry name" value="Rossmann-like_a/b/a_fold"/>
</dbReference>
<accession>A0A410WZX8</accession>
<protein>
    <submittedName>
        <fullName evidence="4">Universal stress protein</fullName>
    </submittedName>
</protein>
<feature type="domain" description="UspA" evidence="2">
    <location>
        <begin position="5"/>
        <end position="144"/>
    </location>
</feature>
<dbReference type="CDD" id="cd00293">
    <property type="entry name" value="USP-like"/>
    <property type="match status" value="1"/>
</dbReference>
<dbReference type="KEGG" id="pchi:PC41400_20975"/>
<dbReference type="PANTHER" id="PTHR46268:SF6">
    <property type="entry name" value="UNIVERSAL STRESS PROTEIN UP12"/>
    <property type="match status" value="1"/>
</dbReference>
<dbReference type="Gene3D" id="3.40.50.620">
    <property type="entry name" value="HUPs"/>
    <property type="match status" value="1"/>
</dbReference>
<dbReference type="EMBL" id="CP026520">
    <property type="protein sequence ID" value="QAV19998.1"/>
    <property type="molecule type" value="Genomic_DNA"/>
</dbReference>
<keyword evidence="6" id="KW-1185">Reference proteome</keyword>